<dbReference type="EMBL" id="CP002959">
    <property type="protein sequence ID" value="AFM14462.1"/>
    <property type="molecule type" value="Genomic_DNA"/>
</dbReference>
<name>I4BB05_TURPD</name>
<accession>I4BB05</accession>
<proteinExistence type="predicted"/>
<gene>
    <name evidence="2" type="ordered locus">Turpa_3828</name>
</gene>
<dbReference type="STRING" id="869212.Turpa_3828"/>
<evidence type="ECO:0000256" key="1">
    <source>
        <dbReference type="SAM" id="Phobius"/>
    </source>
</evidence>
<dbReference type="AlphaFoldDB" id="I4BB05"/>
<evidence type="ECO:0000313" key="3">
    <source>
        <dbReference type="Proteomes" id="UP000006048"/>
    </source>
</evidence>
<keyword evidence="1" id="KW-1133">Transmembrane helix</keyword>
<reference evidence="2 3" key="1">
    <citation type="submission" date="2012-06" db="EMBL/GenBank/DDBJ databases">
        <title>The complete chromosome of genome of Turneriella parva DSM 21527.</title>
        <authorList>
            <consortium name="US DOE Joint Genome Institute (JGI-PGF)"/>
            <person name="Lucas S."/>
            <person name="Han J."/>
            <person name="Lapidus A."/>
            <person name="Bruce D."/>
            <person name="Goodwin L."/>
            <person name="Pitluck S."/>
            <person name="Peters L."/>
            <person name="Kyrpides N."/>
            <person name="Mavromatis K."/>
            <person name="Ivanova N."/>
            <person name="Mikhailova N."/>
            <person name="Chertkov O."/>
            <person name="Detter J.C."/>
            <person name="Tapia R."/>
            <person name="Han C."/>
            <person name="Land M."/>
            <person name="Hauser L."/>
            <person name="Markowitz V."/>
            <person name="Cheng J.-F."/>
            <person name="Hugenholtz P."/>
            <person name="Woyke T."/>
            <person name="Wu D."/>
            <person name="Gronow S."/>
            <person name="Wellnitz S."/>
            <person name="Brambilla E."/>
            <person name="Klenk H.-P."/>
            <person name="Eisen J.A."/>
        </authorList>
    </citation>
    <scope>NUCLEOTIDE SEQUENCE [LARGE SCALE GENOMIC DNA]</scope>
    <source>
        <strain evidence="3">ATCC BAA-1111 / DSM 21527 / NCTC 11395 / H</strain>
    </source>
</reference>
<keyword evidence="1" id="KW-0472">Membrane</keyword>
<dbReference type="KEGG" id="tpx:Turpa_3828"/>
<organism evidence="2 3">
    <name type="scientific">Turneriella parva (strain ATCC BAA-1111 / DSM 21527 / NCTC 11395 / H)</name>
    <name type="common">Leptospira parva</name>
    <dbReference type="NCBI Taxonomy" id="869212"/>
    <lineage>
        <taxon>Bacteria</taxon>
        <taxon>Pseudomonadati</taxon>
        <taxon>Spirochaetota</taxon>
        <taxon>Spirochaetia</taxon>
        <taxon>Leptospirales</taxon>
        <taxon>Leptospiraceae</taxon>
        <taxon>Turneriella</taxon>
    </lineage>
</organism>
<dbReference type="RefSeq" id="WP_014804939.1">
    <property type="nucleotide sequence ID" value="NC_018020.1"/>
</dbReference>
<dbReference type="Proteomes" id="UP000006048">
    <property type="component" value="Chromosome"/>
</dbReference>
<sequence>MKDVILYVFLFGLYAVLGLLFFGGDAAARAAAPTWQALGQNLVLFGCAAAVARWSVMAFKPRAHRLLDGQKIVGIEEAGPDTVLDIVQPKTLKRETQKPKLKRRRRI</sequence>
<keyword evidence="3" id="KW-1185">Reference proteome</keyword>
<keyword evidence="1" id="KW-0812">Transmembrane</keyword>
<feature type="transmembrane region" description="Helical" evidence="1">
    <location>
        <begin position="40"/>
        <end position="59"/>
    </location>
</feature>
<dbReference type="HOGENOM" id="CLU_2208902_0_0_12"/>
<protein>
    <submittedName>
        <fullName evidence="2">Uncharacterized protein</fullName>
    </submittedName>
</protein>
<evidence type="ECO:0000313" key="2">
    <source>
        <dbReference type="EMBL" id="AFM14462.1"/>
    </source>
</evidence>